<evidence type="ECO:0000256" key="9">
    <source>
        <dbReference type="ARBA" id="ARBA00023237"/>
    </source>
</evidence>
<comment type="caution">
    <text evidence="14">The sequence shown here is derived from an EMBL/GenBank/DDBJ whole genome shotgun (WGS) entry which is preliminary data.</text>
</comment>
<evidence type="ECO:0000256" key="6">
    <source>
        <dbReference type="ARBA" id="ARBA00023077"/>
    </source>
</evidence>
<keyword evidence="8" id="KW-0675">Receptor</keyword>
<evidence type="ECO:0000256" key="10">
    <source>
        <dbReference type="PROSITE-ProRule" id="PRU01360"/>
    </source>
</evidence>
<dbReference type="InterPro" id="IPR012910">
    <property type="entry name" value="Plug_dom"/>
</dbReference>
<keyword evidence="5" id="KW-0732">Signal</keyword>
<dbReference type="GO" id="GO:0044718">
    <property type="term" value="P:siderophore transmembrane transport"/>
    <property type="evidence" value="ECO:0007669"/>
    <property type="project" value="TreeGrafter"/>
</dbReference>
<evidence type="ECO:0000256" key="2">
    <source>
        <dbReference type="ARBA" id="ARBA00022448"/>
    </source>
</evidence>
<evidence type="ECO:0000256" key="11">
    <source>
        <dbReference type="RuleBase" id="RU003357"/>
    </source>
</evidence>
<dbReference type="InterPro" id="IPR023997">
    <property type="entry name" value="TonB-dep_OMP_SusC/RagA_CS"/>
</dbReference>
<feature type="domain" description="TonB-dependent receptor plug" evidence="13">
    <location>
        <begin position="98"/>
        <end position="205"/>
    </location>
</feature>
<keyword evidence="9 10" id="KW-0998">Cell outer membrane</keyword>
<dbReference type="GO" id="GO:0015344">
    <property type="term" value="F:siderophore uptake transmembrane transporter activity"/>
    <property type="evidence" value="ECO:0007669"/>
    <property type="project" value="TreeGrafter"/>
</dbReference>
<dbReference type="InterPro" id="IPR023996">
    <property type="entry name" value="TonB-dep_OMP_SusC/RagA"/>
</dbReference>
<dbReference type="InterPro" id="IPR000531">
    <property type="entry name" value="Beta-barrel_TonB"/>
</dbReference>
<comment type="similarity">
    <text evidence="10 11">Belongs to the TonB-dependent receptor family.</text>
</comment>
<protein>
    <submittedName>
        <fullName evidence="14">SusC/RagA family TonB-linked outer membrane protein</fullName>
    </submittedName>
</protein>
<comment type="subcellular location">
    <subcellularLocation>
        <location evidence="1 10">Cell outer membrane</location>
        <topology evidence="1 10">Multi-pass membrane protein</topology>
    </subcellularLocation>
</comment>
<dbReference type="PANTHER" id="PTHR30069:SF29">
    <property type="entry name" value="HEMOGLOBIN AND HEMOGLOBIN-HAPTOGLOBIN-BINDING PROTEIN 1-RELATED"/>
    <property type="match status" value="1"/>
</dbReference>
<dbReference type="NCBIfam" id="TIGR04056">
    <property type="entry name" value="OMP_RagA_SusC"/>
    <property type="match status" value="1"/>
</dbReference>
<dbReference type="Pfam" id="PF13715">
    <property type="entry name" value="CarbopepD_reg_2"/>
    <property type="match status" value="1"/>
</dbReference>
<dbReference type="Pfam" id="PF07715">
    <property type="entry name" value="Plug"/>
    <property type="match status" value="1"/>
</dbReference>
<evidence type="ECO:0000256" key="7">
    <source>
        <dbReference type="ARBA" id="ARBA00023136"/>
    </source>
</evidence>
<dbReference type="Gene3D" id="2.60.40.1120">
    <property type="entry name" value="Carboxypeptidase-like, regulatory domain"/>
    <property type="match status" value="1"/>
</dbReference>
<dbReference type="Gene3D" id="2.170.130.10">
    <property type="entry name" value="TonB-dependent receptor, plug domain"/>
    <property type="match status" value="1"/>
</dbReference>
<evidence type="ECO:0000259" key="13">
    <source>
        <dbReference type="Pfam" id="PF07715"/>
    </source>
</evidence>
<keyword evidence="7 10" id="KW-0472">Membrane</keyword>
<dbReference type="PROSITE" id="PS52016">
    <property type="entry name" value="TONB_DEPENDENT_REC_3"/>
    <property type="match status" value="1"/>
</dbReference>
<dbReference type="Gene3D" id="2.40.170.20">
    <property type="entry name" value="TonB-dependent receptor, beta-barrel domain"/>
    <property type="match status" value="1"/>
</dbReference>
<keyword evidence="3 10" id="KW-1134">Transmembrane beta strand</keyword>
<keyword evidence="15" id="KW-1185">Reference proteome</keyword>
<dbReference type="EMBL" id="QMFY01000020">
    <property type="protein sequence ID" value="RAV98257.1"/>
    <property type="molecule type" value="Genomic_DNA"/>
</dbReference>
<evidence type="ECO:0000256" key="8">
    <source>
        <dbReference type="ARBA" id="ARBA00023170"/>
    </source>
</evidence>
<dbReference type="AlphaFoldDB" id="A0A364XVT7"/>
<evidence type="ECO:0000256" key="4">
    <source>
        <dbReference type="ARBA" id="ARBA00022692"/>
    </source>
</evidence>
<evidence type="ECO:0000256" key="1">
    <source>
        <dbReference type="ARBA" id="ARBA00004571"/>
    </source>
</evidence>
<dbReference type="PANTHER" id="PTHR30069">
    <property type="entry name" value="TONB-DEPENDENT OUTER MEMBRANE RECEPTOR"/>
    <property type="match status" value="1"/>
</dbReference>
<dbReference type="InterPro" id="IPR008969">
    <property type="entry name" value="CarboxyPept-like_regulatory"/>
</dbReference>
<dbReference type="Proteomes" id="UP000251889">
    <property type="component" value="Unassembled WGS sequence"/>
</dbReference>
<dbReference type="OrthoDB" id="9768177at2"/>
<dbReference type="InterPro" id="IPR039426">
    <property type="entry name" value="TonB-dep_rcpt-like"/>
</dbReference>
<reference evidence="14 15" key="1">
    <citation type="submission" date="2018-06" db="EMBL/GenBank/DDBJ databases">
        <title>Chryseolinea flavus sp. nov., a member of the phylum Bacteroidetes isolated from soil.</title>
        <authorList>
            <person name="Li Y."/>
            <person name="Wang J."/>
        </authorList>
    </citation>
    <scope>NUCLEOTIDE SEQUENCE [LARGE SCALE GENOMIC DNA]</scope>
    <source>
        <strain evidence="14 15">SDU1-6</strain>
    </source>
</reference>
<evidence type="ECO:0000313" key="15">
    <source>
        <dbReference type="Proteomes" id="UP000251889"/>
    </source>
</evidence>
<feature type="domain" description="TonB-dependent receptor-like beta-barrel" evidence="12">
    <location>
        <begin position="364"/>
        <end position="924"/>
    </location>
</feature>
<keyword evidence="4 10" id="KW-0812">Transmembrane</keyword>
<dbReference type="Pfam" id="PF00593">
    <property type="entry name" value="TonB_dep_Rec_b-barrel"/>
    <property type="match status" value="1"/>
</dbReference>
<evidence type="ECO:0000256" key="3">
    <source>
        <dbReference type="ARBA" id="ARBA00022452"/>
    </source>
</evidence>
<evidence type="ECO:0000313" key="14">
    <source>
        <dbReference type="EMBL" id="RAV98257.1"/>
    </source>
</evidence>
<keyword evidence="2 10" id="KW-0813">Transport</keyword>
<name>A0A364XVT7_9BACT</name>
<dbReference type="InterPro" id="IPR037066">
    <property type="entry name" value="Plug_dom_sf"/>
</dbReference>
<proteinExistence type="inferred from homology"/>
<evidence type="ECO:0000259" key="12">
    <source>
        <dbReference type="Pfam" id="PF00593"/>
    </source>
</evidence>
<gene>
    <name evidence="14" type="ORF">DQQ10_24740</name>
</gene>
<evidence type="ECO:0000256" key="5">
    <source>
        <dbReference type="ARBA" id="ARBA00022729"/>
    </source>
</evidence>
<organism evidence="14 15">
    <name type="scientific">Pseudochryseolinea flava</name>
    <dbReference type="NCBI Taxonomy" id="2059302"/>
    <lineage>
        <taxon>Bacteria</taxon>
        <taxon>Pseudomonadati</taxon>
        <taxon>Bacteroidota</taxon>
        <taxon>Cytophagia</taxon>
        <taxon>Cytophagales</taxon>
        <taxon>Fulvivirgaceae</taxon>
        <taxon>Pseudochryseolinea</taxon>
    </lineage>
</organism>
<sequence length="967" mass="107074">MAQISAFAISGKITNETNESMPGVNVLVKGTTIGTVTDAEGSYNLDAPDGNGTLVFSFIGYTTQEISISQRATIDVQLLPDIKSLNEVVVVGYGTQKRSEVTSAVTSVKAADFRQSGARNAMDLLQGKVAGLSITRTGGTNPNSGVVMQLRGVVSLTGATSPLIVVDGMPGANLDLLQQDDIESIDILKDGSAAAIYGTQANGGVILITTKKGTGGAPRIDYNTYFRKEYIQRRPDFLTASEFRQKVNDGTIDADDYGNTIDQFDQLVNHDNVSQYHNIAMSGGSENATYRASVFYQDLQGIALENRREQYGLRLSMQQRGLQDKFTALINLATNFNDANLLGGGGWESQLIRNPTLPIKNPDGTYYFEGTSTNEVARLAQETYHRKQQTTSIDAKASLEFIPGLKGSIFGSVQRNSWIDGSYRLKASESSVESGTPEGKNGGYAYRGTMLERRYAFEPTLEFVRNIDNNHNVTAIAGYSWRYEVFEGFDQSNTGFINDIFEENNIGAGTALGLGRAGMGSYKNDNTLIAFFGRINYAFNEKYMAQFILRREGSSRFGRNYKWAMFPAVSAGWNITRESFMDQFDFIDNLKLRAGYGWTGNSGIGNLLSLVTMGTGGNYINPDGVWRQTYGPNRNPNPNLRWETKKEFNVGIDFGLFNNRLGGAIEFYSRRTEDLLETYTSQQPPFVRDNIYTNVGTIGTDGVEITLNGVVMSKNDFTWRMDVVGSTAKNKMISFSNEVYKADFKDYGGIGGYGALGNAIRTFEGGDLGNFYGKRFAGFDENGKWLFYKRDGSKVPFDQINNSIDPKLSDHVVIGNAIPKFYLGWTNSFTYKNFDLRIFMRGRFGYDILNTMEISYGNKVSKTNLLNSAFDEHNELNDTYQYSDYYLEKGGFLKLDEVTFGYTFKNIAPSYIKNLRLYVNGSNLAIFTKYKGNDPDFVNDIGLGPGVDGRGPYPSTRTFLIGLNVGF</sequence>
<dbReference type="SUPFAM" id="SSF56935">
    <property type="entry name" value="Porins"/>
    <property type="match status" value="1"/>
</dbReference>
<dbReference type="SUPFAM" id="SSF49464">
    <property type="entry name" value="Carboxypeptidase regulatory domain-like"/>
    <property type="match status" value="1"/>
</dbReference>
<accession>A0A364XVT7</accession>
<dbReference type="InterPro" id="IPR036942">
    <property type="entry name" value="Beta-barrel_TonB_sf"/>
</dbReference>
<dbReference type="GO" id="GO:0009279">
    <property type="term" value="C:cell outer membrane"/>
    <property type="evidence" value="ECO:0007669"/>
    <property type="project" value="UniProtKB-SubCell"/>
</dbReference>
<dbReference type="NCBIfam" id="TIGR04057">
    <property type="entry name" value="SusC_RagA_signa"/>
    <property type="match status" value="1"/>
</dbReference>
<keyword evidence="6 11" id="KW-0798">TonB box</keyword>